<reference evidence="1 2" key="1">
    <citation type="submission" date="2023-02" db="EMBL/GenBank/DDBJ databases">
        <title>LHISI_Scaffold_Assembly.</title>
        <authorList>
            <person name="Stuart O.P."/>
            <person name="Cleave R."/>
            <person name="Magrath M.J.L."/>
            <person name="Mikheyev A.S."/>
        </authorList>
    </citation>
    <scope>NUCLEOTIDE SEQUENCE [LARGE SCALE GENOMIC DNA]</scope>
    <source>
        <strain evidence="1">Daus_M_001</strain>
        <tissue evidence="1">Leg muscle</tissue>
    </source>
</reference>
<proteinExistence type="predicted"/>
<evidence type="ECO:0000313" key="2">
    <source>
        <dbReference type="Proteomes" id="UP001159363"/>
    </source>
</evidence>
<sequence length="345" mass="38849">MDSQVTAFQTLLFIYPTSHDLGVENKLLCHMEQHSGVIFKCESASVNVLAVRNTVVKLALDMVLQRLCYKSRPIVAFRRVRQRKVCTPVELLARRGDNRFTYAIRHRPYRFVDFCLTPHKRTTHRATTHTHSFRYRAVTLSRQQYIRVGASINFHLHVRSFWRFPLLVDVVQFREIDEALLPAVAALCRPLMPGCTNIFPDPRSNDPSSERGSSLTLVPIRRRWSAPGTAQVAGVGRVSPASEYQVVPAGDGATNGVHLKYAGSTSLYTAPRRFMRSLYSSITSCNTTPATCLSDSHQGYNWFESWSSLRHGVGIIGSSVVHHSEFPSLQISSQTDLRSPAFKLT</sequence>
<dbReference type="EMBL" id="JARBHB010000001">
    <property type="protein sequence ID" value="KAJ8895849.1"/>
    <property type="molecule type" value="Genomic_DNA"/>
</dbReference>
<accession>A0ABQ9IGN3</accession>
<feature type="non-terminal residue" evidence="1">
    <location>
        <position position="345"/>
    </location>
</feature>
<comment type="caution">
    <text evidence="1">The sequence shown here is derived from an EMBL/GenBank/DDBJ whole genome shotgun (WGS) entry which is preliminary data.</text>
</comment>
<dbReference type="Proteomes" id="UP001159363">
    <property type="component" value="Chromosome 1"/>
</dbReference>
<keyword evidence="2" id="KW-1185">Reference proteome</keyword>
<organism evidence="1 2">
    <name type="scientific">Dryococelus australis</name>
    <dbReference type="NCBI Taxonomy" id="614101"/>
    <lineage>
        <taxon>Eukaryota</taxon>
        <taxon>Metazoa</taxon>
        <taxon>Ecdysozoa</taxon>
        <taxon>Arthropoda</taxon>
        <taxon>Hexapoda</taxon>
        <taxon>Insecta</taxon>
        <taxon>Pterygota</taxon>
        <taxon>Neoptera</taxon>
        <taxon>Polyneoptera</taxon>
        <taxon>Phasmatodea</taxon>
        <taxon>Verophasmatodea</taxon>
        <taxon>Anareolatae</taxon>
        <taxon>Phasmatidae</taxon>
        <taxon>Eurycanthinae</taxon>
        <taxon>Dryococelus</taxon>
    </lineage>
</organism>
<protein>
    <submittedName>
        <fullName evidence="1">Uncharacterized protein</fullName>
    </submittedName>
</protein>
<gene>
    <name evidence="1" type="ORF">PR048_001188</name>
</gene>
<evidence type="ECO:0000313" key="1">
    <source>
        <dbReference type="EMBL" id="KAJ8895849.1"/>
    </source>
</evidence>
<name>A0ABQ9IGN3_9NEOP</name>